<comment type="caution">
    <text evidence="1">The sequence shown here is derived from an EMBL/GenBank/DDBJ whole genome shotgun (WGS) entry which is preliminary data.</text>
</comment>
<evidence type="ECO:0000313" key="1">
    <source>
        <dbReference type="EMBL" id="KAF5696734.1"/>
    </source>
</evidence>
<dbReference type="EMBL" id="JAAOAN010001138">
    <property type="protein sequence ID" value="KAF5696734.1"/>
    <property type="molecule type" value="Genomic_DNA"/>
</dbReference>
<protein>
    <submittedName>
        <fullName evidence="1">Uncharacterized protein</fullName>
    </submittedName>
</protein>
<evidence type="ECO:0000313" key="2">
    <source>
        <dbReference type="Proteomes" id="UP000544331"/>
    </source>
</evidence>
<reference evidence="1 2" key="1">
    <citation type="submission" date="2020-05" db="EMBL/GenBank/DDBJ databases">
        <title>Identification and distribution of gene clusters putatively required for synthesis of sphingolipid metabolism inhibitors in phylogenetically diverse species of the filamentous fungus Fusarium.</title>
        <authorList>
            <person name="Kim H.-S."/>
            <person name="Busman M."/>
            <person name="Brown D.W."/>
            <person name="Divon H."/>
            <person name="Uhlig S."/>
            <person name="Proctor R.H."/>
        </authorList>
    </citation>
    <scope>NUCLEOTIDE SEQUENCE [LARGE SCALE GENOMIC DNA]</scope>
    <source>
        <strain evidence="1 2">NRRL 66235</strain>
    </source>
</reference>
<dbReference type="Proteomes" id="UP000544331">
    <property type="component" value="Unassembled WGS sequence"/>
</dbReference>
<dbReference type="AlphaFoldDB" id="A0A8H6CYC3"/>
<proteinExistence type="predicted"/>
<gene>
    <name evidence="1" type="ORF">FMUND_15610</name>
</gene>
<accession>A0A8H6CYC3</accession>
<sequence>MEGPKTSQSSVFYGENTKLGSQQNLYQGQGAVSAFSPARKSYYVGFADDEDDADLEKQLASLNIYENRSSVDDEIVTLARLQTRLSHQKSLLQRIENAVTEVSSHVQLSIKLQITIFSHDRTDLSKIIVEQAKDMYRYLEEVTAFIMASPAVLAGDEGLVHHEEQPRRSLAQRPDARSIMDSVILDVEILSNRAFRCIMLFSALIAQGRIIFSPSQDSNDDVMDTIFDVPNNLEDMSAGIKSTLDTLMIRREQLDNPNQLFKRESHVKLPYENKGVG</sequence>
<name>A0A8H6CYC3_9HYPO</name>
<organism evidence="1 2">
    <name type="scientific">Fusarium mundagurra</name>
    <dbReference type="NCBI Taxonomy" id="1567541"/>
    <lineage>
        <taxon>Eukaryota</taxon>
        <taxon>Fungi</taxon>
        <taxon>Dikarya</taxon>
        <taxon>Ascomycota</taxon>
        <taxon>Pezizomycotina</taxon>
        <taxon>Sordariomycetes</taxon>
        <taxon>Hypocreomycetidae</taxon>
        <taxon>Hypocreales</taxon>
        <taxon>Nectriaceae</taxon>
        <taxon>Fusarium</taxon>
        <taxon>Fusarium fujikuroi species complex</taxon>
    </lineage>
</organism>
<dbReference type="OrthoDB" id="2832510at2759"/>
<keyword evidence="2" id="KW-1185">Reference proteome</keyword>